<evidence type="ECO:0000256" key="2">
    <source>
        <dbReference type="ARBA" id="ARBA00023054"/>
    </source>
</evidence>
<comment type="subcellular location">
    <subcellularLocation>
        <location evidence="1">Mitochondrion</location>
    </subcellularLocation>
</comment>
<dbReference type="GO" id="GO:0006605">
    <property type="term" value="P:protein targeting"/>
    <property type="evidence" value="ECO:0007669"/>
    <property type="project" value="TreeGrafter"/>
</dbReference>
<dbReference type="PANTHER" id="PTHR15751">
    <property type="entry name" value="TRAFFICKING KINESIN-BINDING PROTEIN"/>
    <property type="match status" value="1"/>
</dbReference>
<dbReference type="GO" id="GO:0017022">
    <property type="term" value="F:myosin binding"/>
    <property type="evidence" value="ECO:0007669"/>
    <property type="project" value="TreeGrafter"/>
</dbReference>
<feature type="coiled-coil region" evidence="4">
    <location>
        <begin position="26"/>
        <end position="67"/>
    </location>
</feature>
<protein>
    <submittedName>
        <fullName evidence="6">Trafficking kinesin-binding protein 1</fullName>
    </submittedName>
</protein>
<dbReference type="GO" id="GO:0050811">
    <property type="term" value="F:GABA receptor binding"/>
    <property type="evidence" value="ECO:0007669"/>
    <property type="project" value="TreeGrafter"/>
</dbReference>
<feature type="domain" description="HAP1 N-terminal" evidence="5">
    <location>
        <begin position="1"/>
        <end position="72"/>
    </location>
</feature>
<name>A0A061I3D8_CRIGR</name>
<dbReference type="GO" id="GO:0005739">
    <property type="term" value="C:mitochondrion"/>
    <property type="evidence" value="ECO:0007669"/>
    <property type="project" value="UniProtKB-SubCell"/>
</dbReference>
<evidence type="ECO:0000256" key="4">
    <source>
        <dbReference type="SAM" id="Coils"/>
    </source>
</evidence>
<dbReference type="GO" id="GO:0031410">
    <property type="term" value="C:cytoplasmic vesicle"/>
    <property type="evidence" value="ECO:0007669"/>
    <property type="project" value="TreeGrafter"/>
</dbReference>
<reference evidence="7" key="1">
    <citation type="journal article" date="2013" name="Nat. Biotechnol.">
        <title>Chinese hamster genome sequenced from sorted chromosomes.</title>
        <authorList>
            <person name="Brinkrolf K."/>
            <person name="Rupp O."/>
            <person name="Laux H."/>
            <person name="Kollin F."/>
            <person name="Ernst W."/>
            <person name="Linke B."/>
            <person name="Kofler R."/>
            <person name="Romand S."/>
            <person name="Hesse F."/>
            <person name="Budach W.E."/>
            <person name="Galosy S."/>
            <person name="Muller D."/>
            <person name="Noll T."/>
            <person name="Wienberg J."/>
            <person name="Jostock T."/>
            <person name="Leonard M."/>
            <person name="Grillari J."/>
            <person name="Tauch A."/>
            <person name="Goesmann A."/>
            <person name="Helk B."/>
            <person name="Mott J.E."/>
            <person name="Puhler A."/>
            <person name="Borth N."/>
        </authorList>
    </citation>
    <scope>NUCLEOTIDE SEQUENCE [LARGE SCALE GENOMIC DNA]</scope>
    <source>
        <strain evidence="7">17A/GY</strain>
    </source>
</reference>
<proteinExistence type="predicted"/>
<accession>A0A061I3D8</accession>
<keyword evidence="2 4" id="KW-0175">Coiled coil</keyword>
<dbReference type="GO" id="GO:0030425">
    <property type="term" value="C:dendrite"/>
    <property type="evidence" value="ECO:0007669"/>
    <property type="project" value="TreeGrafter"/>
</dbReference>
<sequence>ACQLKTETITYEEKEQQLVNDCVKELRDANVQIASISEELAKKTEDAARQQEEITHLLSQIVDLQKKAKAVSLM</sequence>
<dbReference type="Proteomes" id="UP000030759">
    <property type="component" value="Unassembled WGS sequence"/>
</dbReference>
<dbReference type="AlphaFoldDB" id="A0A061I3D8"/>
<evidence type="ECO:0000256" key="3">
    <source>
        <dbReference type="ARBA" id="ARBA00023128"/>
    </source>
</evidence>
<feature type="non-terminal residue" evidence="6">
    <location>
        <position position="1"/>
    </location>
</feature>
<dbReference type="Pfam" id="PF04849">
    <property type="entry name" value="HAP1_N"/>
    <property type="match status" value="1"/>
</dbReference>
<dbReference type="GO" id="GO:0008333">
    <property type="term" value="P:endosome to lysosome transport"/>
    <property type="evidence" value="ECO:0007669"/>
    <property type="project" value="TreeGrafter"/>
</dbReference>
<dbReference type="GO" id="GO:1904115">
    <property type="term" value="C:axon cytoplasm"/>
    <property type="evidence" value="ECO:0007669"/>
    <property type="project" value="GOC"/>
</dbReference>
<dbReference type="GO" id="GO:0022008">
    <property type="term" value="P:neurogenesis"/>
    <property type="evidence" value="ECO:0007669"/>
    <property type="project" value="TreeGrafter"/>
</dbReference>
<dbReference type="GO" id="GO:0048311">
    <property type="term" value="P:mitochondrion distribution"/>
    <property type="evidence" value="ECO:0007669"/>
    <property type="project" value="TreeGrafter"/>
</dbReference>
<dbReference type="InterPro" id="IPR051946">
    <property type="entry name" value="Intracell_Traff-Reg"/>
</dbReference>
<dbReference type="GO" id="GO:0047496">
    <property type="term" value="P:vesicle transport along microtubule"/>
    <property type="evidence" value="ECO:0007669"/>
    <property type="project" value="TreeGrafter"/>
</dbReference>
<dbReference type="EMBL" id="KE674972">
    <property type="protein sequence ID" value="ERE76004.1"/>
    <property type="molecule type" value="Genomic_DNA"/>
</dbReference>
<evidence type="ECO:0000259" key="5">
    <source>
        <dbReference type="Pfam" id="PF04849"/>
    </source>
</evidence>
<dbReference type="PANTHER" id="PTHR15751:SF11">
    <property type="entry name" value="TRAFFICKING KINESIN-BINDING PROTEIN 1"/>
    <property type="match status" value="1"/>
</dbReference>
<evidence type="ECO:0000313" key="7">
    <source>
        <dbReference type="Proteomes" id="UP000030759"/>
    </source>
</evidence>
<evidence type="ECO:0000256" key="1">
    <source>
        <dbReference type="ARBA" id="ARBA00004173"/>
    </source>
</evidence>
<evidence type="ECO:0000313" key="6">
    <source>
        <dbReference type="EMBL" id="ERE76004.1"/>
    </source>
</evidence>
<dbReference type="InterPro" id="IPR006933">
    <property type="entry name" value="HAP1_N"/>
</dbReference>
<organism evidence="6 7">
    <name type="scientific">Cricetulus griseus</name>
    <name type="common">Chinese hamster</name>
    <name type="synonym">Cricetulus barabensis griseus</name>
    <dbReference type="NCBI Taxonomy" id="10029"/>
    <lineage>
        <taxon>Eukaryota</taxon>
        <taxon>Metazoa</taxon>
        <taxon>Chordata</taxon>
        <taxon>Craniata</taxon>
        <taxon>Vertebrata</taxon>
        <taxon>Euteleostomi</taxon>
        <taxon>Mammalia</taxon>
        <taxon>Eutheria</taxon>
        <taxon>Euarchontoglires</taxon>
        <taxon>Glires</taxon>
        <taxon>Rodentia</taxon>
        <taxon>Myomorpha</taxon>
        <taxon>Muroidea</taxon>
        <taxon>Cricetidae</taxon>
        <taxon>Cricetinae</taxon>
        <taxon>Cricetulus</taxon>
    </lineage>
</organism>
<keyword evidence="3" id="KW-0496">Mitochondrion</keyword>
<dbReference type="GO" id="GO:0098957">
    <property type="term" value="P:anterograde axonal transport of mitochondrion"/>
    <property type="evidence" value="ECO:0007669"/>
    <property type="project" value="TreeGrafter"/>
</dbReference>
<gene>
    <name evidence="6" type="ORF">H671_4g12190</name>
</gene>